<protein>
    <submittedName>
        <fullName evidence="1">Uncharacterized protein</fullName>
    </submittedName>
</protein>
<gene>
    <name evidence="1" type="ORF">BaRGS_00034919</name>
</gene>
<organism evidence="1 2">
    <name type="scientific">Batillaria attramentaria</name>
    <dbReference type="NCBI Taxonomy" id="370345"/>
    <lineage>
        <taxon>Eukaryota</taxon>
        <taxon>Metazoa</taxon>
        <taxon>Spiralia</taxon>
        <taxon>Lophotrochozoa</taxon>
        <taxon>Mollusca</taxon>
        <taxon>Gastropoda</taxon>
        <taxon>Caenogastropoda</taxon>
        <taxon>Sorbeoconcha</taxon>
        <taxon>Cerithioidea</taxon>
        <taxon>Batillariidae</taxon>
        <taxon>Batillaria</taxon>
    </lineage>
</organism>
<comment type="caution">
    <text evidence="1">The sequence shown here is derived from an EMBL/GenBank/DDBJ whole genome shotgun (WGS) entry which is preliminary data.</text>
</comment>
<evidence type="ECO:0000313" key="1">
    <source>
        <dbReference type="EMBL" id="KAK7473812.1"/>
    </source>
</evidence>
<evidence type="ECO:0000313" key="2">
    <source>
        <dbReference type="Proteomes" id="UP001519460"/>
    </source>
</evidence>
<dbReference type="AlphaFoldDB" id="A0ABD0JFW6"/>
<dbReference type="Proteomes" id="UP001519460">
    <property type="component" value="Unassembled WGS sequence"/>
</dbReference>
<proteinExistence type="predicted"/>
<reference evidence="1 2" key="1">
    <citation type="journal article" date="2023" name="Sci. Data">
        <title>Genome assembly of the Korean intertidal mud-creeper Batillaria attramentaria.</title>
        <authorList>
            <person name="Patra A.K."/>
            <person name="Ho P.T."/>
            <person name="Jun S."/>
            <person name="Lee S.J."/>
            <person name="Kim Y."/>
            <person name="Won Y.J."/>
        </authorList>
    </citation>
    <scope>NUCLEOTIDE SEQUENCE [LARGE SCALE GENOMIC DNA]</scope>
    <source>
        <strain evidence="1">Wonlab-2016</strain>
    </source>
</reference>
<name>A0ABD0JFW6_9CAEN</name>
<keyword evidence="2" id="KW-1185">Reference proteome</keyword>
<accession>A0ABD0JFW6</accession>
<dbReference type="EMBL" id="JACVVK020000456">
    <property type="protein sequence ID" value="KAK7473812.1"/>
    <property type="molecule type" value="Genomic_DNA"/>
</dbReference>
<sequence length="134" mass="15104">MRWTLLPAARSQSHHVKETPAMPVSHKHWVEQCSSGLFCLGNAAAPYFHDLLAIAPTPMTLAAGMINHYLAHTNHHQVCHITCIMHAGLRWSDGHCYHGIIRLCKRPYSNTFTLAARITHYSQFSPRQKHISSA</sequence>